<dbReference type="AlphaFoldDB" id="A0ABD7PBC8"/>
<protein>
    <recommendedName>
        <fullName evidence="3">Ead/Ea22-like family protein</fullName>
    </recommendedName>
</protein>
<organism evidence="1 2">
    <name type="scientific">Klebsiella variicola</name>
    <dbReference type="NCBI Taxonomy" id="244366"/>
    <lineage>
        <taxon>Bacteria</taxon>
        <taxon>Pseudomonadati</taxon>
        <taxon>Pseudomonadota</taxon>
        <taxon>Gammaproteobacteria</taxon>
        <taxon>Enterobacterales</taxon>
        <taxon>Enterobacteriaceae</taxon>
        <taxon>Klebsiella/Raoultella group</taxon>
        <taxon>Klebsiella</taxon>
        <taxon>Klebsiella pneumoniae complex</taxon>
    </lineage>
</organism>
<sequence>MTDITELAKAAEKYRSTLEAHRNNPRDGVALNAWDDATSKFMELVDNDELNIISGLLEALEKAKGMETYWKTQCRGITDHCEELQARIAELESHTVKPPVHPTVASENLDDETLQELIEFRRTTFEYHSKEGNKVQTIIHGVTLAALRELQERRKADSEPVAEVVSIYGDPEAFGEREIRPLVGIQQMPYGTKLYRHAQPAPVVSTDLFHTAASAIEDLLTTKDRAGAGVWFDLPFRLRSAANAQPAPVVPEKCPAEIRDLIDSHSDALFNDDDAQEIWNACRAAMLAPAPQEVK</sequence>
<dbReference type="RefSeq" id="WP_099745233.1">
    <property type="nucleotide sequence ID" value="NZ_CP065163.1"/>
</dbReference>
<evidence type="ECO:0000313" key="1">
    <source>
        <dbReference type="EMBL" id="SXF97364.1"/>
    </source>
</evidence>
<dbReference type="Proteomes" id="UP000258928">
    <property type="component" value="Unassembled WGS sequence"/>
</dbReference>
<comment type="caution">
    <text evidence="1">The sequence shown here is derived from an EMBL/GenBank/DDBJ whole genome shotgun (WGS) entry which is preliminary data.</text>
</comment>
<evidence type="ECO:0008006" key="3">
    <source>
        <dbReference type="Google" id="ProtNLM"/>
    </source>
</evidence>
<accession>A0ABD7PBC8</accession>
<proteinExistence type="predicted"/>
<gene>
    <name evidence="1" type="ORF">SAMEA3729809_04318</name>
</gene>
<reference evidence="1 2" key="1">
    <citation type="submission" date="2018-08" db="EMBL/GenBank/DDBJ databases">
        <authorList>
            <consortium name="Pathogen Informatics"/>
        </authorList>
    </citation>
    <scope>NUCLEOTIDE SEQUENCE [LARGE SCALE GENOMIC DNA]</scope>
    <source>
        <strain evidence="1 2">EuSCAPE_TR218</strain>
    </source>
</reference>
<dbReference type="EMBL" id="UKAS01000017">
    <property type="protein sequence ID" value="SXF97364.1"/>
    <property type="molecule type" value="Genomic_DNA"/>
</dbReference>
<name>A0ABD7PBC8_KLEVA</name>
<evidence type="ECO:0000313" key="2">
    <source>
        <dbReference type="Proteomes" id="UP000258928"/>
    </source>
</evidence>